<gene>
    <name evidence="2" type="ORF">P280DRAFT_76928</name>
</gene>
<reference evidence="2" key="1">
    <citation type="journal article" date="2020" name="Stud. Mycol.">
        <title>101 Dothideomycetes genomes: a test case for predicting lifestyles and emergence of pathogens.</title>
        <authorList>
            <person name="Haridas S."/>
            <person name="Albert R."/>
            <person name="Binder M."/>
            <person name="Bloem J."/>
            <person name="Labutti K."/>
            <person name="Salamov A."/>
            <person name="Andreopoulos B."/>
            <person name="Baker S."/>
            <person name="Barry K."/>
            <person name="Bills G."/>
            <person name="Bluhm B."/>
            <person name="Cannon C."/>
            <person name="Castanera R."/>
            <person name="Culley D."/>
            <person name="Daum C."/>
            <person name="Ezra D."/>
            <person name="Gonzalez J."/>
            <person name="Henrissat B."/>
            <person name="Kuo A."/>
            <person name="Liang C."/>
            <person name="Lipzen A."/>
            <person name="Lutzoni F."/>
            <person name="Magnuson J."/>
            <person name="Mondo S."/>
            <person name="Nolan M."/>
            <person name="Ohm R."/>
            <person name="Pangilinan J."/>
            <person name="Park H.-J."/>
            <person name="Ramirez L."/>
            <person name="Alfaro M."/>
            <person name="Sun H."/>
            <person name="Tritt A."/>
            <person name="Yoshinaga Y."/>
            <person name="Zwiers L.-H."/>
            <person name="Turgeon B."/>
            <person name="Goodwin S."/>
            <person name="Spatafora J."/>
            <person name="Crous P."/>
            <person name="Grigoriev I."/>
        </authorList>
    </citation>
    <scope>NUCLEOTIDE SEQUENCE</scope>
    <source>
        <strain evidence="2">CBS 473.64</strain>
    </source>
</reference>
<name>A0A6A6RXL8_9PLEO</name>
<organism evidence="2 3">
    <name type="scientific">Massarina eburnea CBS 473.64</name>
    <dbReference type="NCBI Taxonomy" id="1395130"/>
    <lineage>
        <taxon>Eukaryota</taxon>
        <taxon>Fungi</taxon>
        <taxon>Dikarya</taxon>
        <taxon>Ascomycota</taxon>
        <taxon>Pezizomycotina</taxon>
        <taxon>Dothideomycetes</taxon>
        <taxon>Pleosporomycetidae</taxon>
        <taxon>Pleosporales</taxon>
        <taxon>Massarineae</taxon>
        <taxon>Massarinaceae</taxon>
        <taxon>Massarina</taxon>
    </lineage>
</organism>
<dbReference type="Proteomes" id="UP000799753">
    <property type="component" value="Unassembled WGS sequence"/>
</dbReference>
<feature type="region of interest" description="Disordered" evidence="1">
    <location>
        <begin position="1"/>
        <end position="137"/>
    </location>
</feature>
<evidence type="ECO:0000256" key="1">
    <source>
        <dbReference type="SAM" id="MobiDB-lite"/>
    </source>
</evidence>
<dbReference type="EMBL" id="MU006789">
    <property type="protein sequence ID" value="KAF2638694.1"/>
    <property type="molecule type" value="Genomic_DNA"/>
</dbReference>
<sequence length="137" mass="15302">MYPHPSIHQSMHPSSRDPHPMLSDQPTKNQAKPDNPPLPPPLPSHNPHHHTPHTTPTQPKQKRHSKTPTQPHNPKTKPHPSQAKERNKKKIRRPRPAAEGYHNNAVVNKGRQSQPIAAHRSQAKPSPTSPTSPTPRG</sequence>
<keyword evidence="3" id="KW-1185">Reference proteome</keyword>
<evidence type="ECO:0000313" key="2">
    <source>
        <dbReference type="EMBL" id="KAF2638694.1"/>
    </source>
</evidence>
<protein>
    <submittedName>
        <fullName evidence="2">Uncharacterized protein</fullName>
    </submittedName>
</protein>
<feature type="compositionally biased region" description="Pro residues" evidence="1">
    <location>
        <begin position="127"/>
        <end position="137"/>
    </location>
</feature>
<accession>A0A6A6RXL8</accession>
<proteinExistence type="predicted"/>
<evidence type="ECO:0000313" key="3">
    <source>
        <dbReference type="Proteomes" id="UP000799753"/>
    </source>
</evidence>
<dbReference type="AlphaFoldDB" id="A0A6A6RXL8"/>
<feature type="compositionally biased region" description="Basic residues" evidence="1">
    <location>
        <begin position="86"/>
        <end position="95"/>
    </location>
</feature>
<feature type="compositionally biased region" description="Pro residues" evidence="1">
    <location>
        <begin position="34"/>
        <end position="44"/>
    </location>
</feature>